<dbReference type="CDD" id="cd00038">
    <property type="entry name" value="CAP_ED"/>
    <property type="match status" value="1"/>
</dbReference>
<dbReference type="EMBL" id="CH940672">
    <property type="protein sequence ID" value="EDW57436.2"/>
    <property type="molecule type" value="Genomic_DNA"/>
</dbReference>
<dbReference type="Pfam" id="PF00027">
    <property type="entry name" value="cNMP_binding"/>
    <property type="match status" value="1"/>
</dbReference>
<dbReference type="InterPro" id="IPR000595">
    <property type="entry name" value="cNMP-bd_dom"/>
</dbReference>
<proteinExistence type="predicted"/>
<gene>
    <name evidence="3" type="primary">Dvir\GJ18495</name>
    <name evidence="3" type="ORF">Dvir_GJ18495</name>
</gene>
<keyword evidence="4" id="KW-1185">Reference proteome</keyword>
<dbReference type="InterPro" id="IPR014710">
    <property type="entry name" value="RmlC-like_jellyroll"/>
</dbReference>
<organism evidence="3 4">
    <name type="scientific">Drosophila virilis</name>
    <name type="common">Fruit fly</name>
    <dbReference type="NCBI Taxonomy" id="7244"/>
    <lineage>
        <taxon>Eukaryota</taxon>
        <taxon>Metazoa</taxon>
        <taxon>Ecdysozoa</taxon>
        <taxon>Arthropoda</taxon>
        <taxon>Hexapoda</taxon>
        <taxon>Insecta</taxon>
        <taxon>Pterygota</taxon>
        <taxon>Neoptera</taxon>
        <taxon>Endopterygota</taxon>
        <taxon>Diptera</taxon>
        <taxon>Brachycera</taxon>
        <taxon>Muscomorpha</taxon>
        <taxon>Ephydroidea</taxon>
        <taxon>Drosophilidae</taxon>
        <taxon>Drosophila</taxon>
    </lineage>
</organism>
<feature type="region of interest" description="Disordered" evidence="1">
    <location>
        <begin position="456"/>
        <end position="481"/>
    </location>
</feature>
<accession>B4MGB3</accession>
<dbReference type="Gene3D" id="2.60.120.10">
    <property type="entry name" value="Jelly Rolls"/>
    <property type="match status" value="1"/>
</dbReference>
<dbReference type="HOGENOM" id="CLU_025702_0_1_1"/>
<dbReference type="SUPFAM" id="SSF51206">
    <property type="entry name" value="cAMP-binding domain-like"/>
    <property type="match status" value="2"/>
</dbReference>
<reference evidence="3 4" key="1">
    <citation type="journal article" date="2007" name="Nature">
        <title>Evolution of genes and genomes on the Drosophila phylogeny.</title>
        <authorList>
            <consortium name="Drosophila 12 Genomes Consortium"/>
            <person name="Clark A.G."/>
            <person name="Eisen M.B."/>
            <person name="Smith D.R."/>
            <person name="Bergman C.M."/>
            <person name="Oliver B."/>
            <person name="Markow T.A."/>
            <person name="Kaufman T.C."/>
            <person name="Kellis M."/>
            <person name="Gelbart W."/>
            <person name="Iyer V.N."/>
            <person name="Pollard D.A."/>
            <person name="Sackton T.B."/>
            <person name="Larracuente A.M."/>
            <person name="Singh N.D."/>
            <person name="Abad J.P."/>
            <person name="Abt D.N."/>
            <person name="Adryan B."/>
            <person name="Aguade M."/>
            <person name="Akashi H."/>
            <person name="Anderson W.W."/>
            <person name="Aquadro C.F."/>
            <person name="Ardell D.H."/>
            <person name="Arguello R."/>
            <person name="Artieri C.G."/>
            <person name="Barbash D.A."/>
            <person name="Barker D."/>
            <person name="Barsanti P."/>
            <person name="Batterham P."/>
            <person name="Batzoglou S."/>
            <person name="Begun D."/>
            <person name="Bhutkar A."/>
            <person name="Blanco E."/>
            <person name="Bosak S.A."/>
            <person name="Bradley R.K."/>
            <person name="Brand A.D."/>
            <person name="Brent M.R."/>
            <person name="Brooks A.N."/>
            <person name="Brown R.H."/>
            <person name="Butlin R.K."/>
            <person name="Caggese C."/>
            <person name="Calvi B.R."/>
            <person name="Bernardo de Carvalho A."/>
            <person name="Caspi A."/>
            <person name="Castrezana S."/>
            <person name="Celniker S.E."/>
            <person name="Chang J.L."/>
            <person name="Chapple C."/>
            <person name="Chatterji S."/>
            <person name="Chinwalla A."/>
            <person name="Civetta A."/>
            <person name="Clifton S.W."/>
            <person name="Comeron J.M."/>
            <person name="Costello J.C."/>
            <person name="Coyne J.A."/>
            <person name="Daub J."/>
            <person name="David R.G."/>
            <person name="Delcher A.L."/>
            <person name="Delehaunty K."/>
            <person name="Do C.B."/>
            <person name="Ebling H."/>
            <person name="Edwards K."/>
            <person name="Eickbush T."/>
            <person name="Evans J.D."/>
            <person name="Filipski A."/>
            <person name="Findeiss S."/>
            <person name="Freyhult E."/>
            <person name="Fulton L."/>
            <person name="Fulton R."/>
            <person name="Garcia A.C."/>
            <person name="Gardiner A."/>
            <person name="Garfield D.A."/>
            <person name="Garvin B.E."/>
            <person name="Gibson G."/>
            <person name="Gilbert D."/>
            <person name="Gnerre S."/>
            <person name="Godfrey J."/>
            <person name="Good R."/>
            <person name="Gotea V."/>
            <person name="Gravely B."/>
            <person name="Greenberg A.J."/>
            <person name="Griffiths-Jones S."/>
            <person name="Gross S."/>
            <person name="Guigo R."/>
            <person name="Gustafson E.A."/>
            <person name="Haerty W."/>
            <person name="Hahn M.W."/>
            <person name="Halligan D.L."/>
            <person name="Halpern A.L."/>
            <person name="Halter G.M."/>
            <person name="Han M.V."/>
            <person name="Heger A."/>
            <person name="Hillier L."/>
            <person name="Hinrichs A.S."/>
            <person name="Holmes I."/>
            <person name="Hoskins R.A."/>
            <person name="Hubisz M.J."/>
            <person name="Hultmark D."/>
            <person name="Huntley M.A."/>
            <person name="Jaffe D.B."/>
            <person name="Jagadeeshan S."/>
            <person name="Jeck W.R."/>
            <person name="Johnson J."/>
            <person name="Jones C.D."/>
            <person name="Jordan W.C."/>
            <person name="Karpen G.H."/>
            <person name="Kataoka E."/>
            <person name="Keightley P.D."/>
            <person name="Kheradpour P."/>
            <person name="Kirkness E.F."/>
            <person name="Koerich L.B."/>
            <person name="Kristiansen K."/>
            <person name="Kudrna D."/>
            <person name="Kulathinal R.J."/>
            <person name="Kumar S."/>
            <person name="Kwok R."/>
            <person name="Lander E."/>
            <person name="Langley C.H."/>
            <person name="Lapoint R."/>
            <person name="Lazzaro B.P."/>
            <person name="Lee S.J."/>
            <person name="Levesque L."/>
            <person name="Li R."/>
            <person name="Lin C.F."/>
            <person name="Lin M.F."/>
            <person name="Lindblad-Toh K."/>
            <person name="Llopart A."/>
            <person name="Long M."/>
            <person name="Low L."/>
            <person name="Lozovsky E."/>
            <person name="Lu J."/>
            <person name="Luo M."/>
            <person name="Machado C.A."/>
            <person name="Makalowski W."/>
            <person name="Marzo M."/>
            <person name="Matsuda M."/>
            <person name="Matzkin L."/>
            <person name="McAllister B."/>
            <person name="McBride C.S."/>
            <person name="McKernan B."/>
            <person name="McKernan K."/>
            <person name="Mendez-Lago M."/>
            <person name="Minx P."/>
            <person name="Mollenhauer M.U."/>
            <person name="Montooth K."/>
            <person name="Mount S.M."/>
            <person name="Mu X."/>
            <person name="Myers E."/>
            <person name="Negre B."/>
            <person name="Newfeld S."/>
            <person name="Nielsen R."/>
            <person name="Noor M.A."/>
            <person name="O'Grady P."/>
            <person name="Pachter L."/>
            <person name="Papaceit M."/>
            <person name="Parisi M.J."/>
            <person name="Parisi M."/>
            <person name="Parts L."/>
            <person name="Pedersen J.S."/>
            <person name="Pesole G."/>
            <person name="Phillippy A.M."/>
            <person name="Ponting C.P."/>
            <person name="Pop M."/>
            <person name="Porcelli D."/>
            <person name="Powell J.R."/>
            <person name="Prohaska S."/>
            <person name="Pruitt K."/>
            <person name="Puig M."/>
            <person name="Quesneville H."/>
            <person name="Ram K.R."/>
            <person name="Rand D."/>
            <person name="Rasmussen M.D."/>
            <person name="Reed L.K."/>
            <person name="Reenan R."/>
            <person name="Reily A."/>
            <person name="Remington K.A."/>
            <person name="Rieger T.T."/>
            <person name="Ritchie M.G."/>
            <person name="Robin C."/>
            <person name="Rogers Y.H."/>
            <person name="Rohde C."/>
            <person name="Rozas J."/>
            <person name="Rubenfield M.J."/>
            <person name="Ruiz A."/>
            <person name="Russo S."/>
            <person name="Salzberg S.L."/>
            <person name="Sanchez-Gracia A."/>
            <person name="Saranga D.J."/>
            <person name="Sato H."/>
            <person name="Schaeffer S.W."/>
            <person name="Schatz M.C."/>
            <person name="Schlenke T."/>
            <person name="Schwartz R."/>
            <person name="Segarra C."/>
            <person name="Singh R.S."/>
            <person name="Sirot L."/>
            <person name="Sirota M."/>
            <person name="Sisneros N.B."/>
            <person name="Smith C.D."/>
            <person name="Smith T.F."/>
            <person name="Spieth J."/>
            <person name="Stage D.E."/>
            <person name="Stark A."/>
            <person name="Stephan W."/>
            <person name="Strausberg R.L."/>
            <person name="Strempel S."/>
            <person name="Sturgill D."/>
            <person name="Sutton G."/>
            <person name="Sutton G.G."/>
            <person name="Tao W."/>
            <person name="Teichmann S."/>
            <person name="Tobari Y.N."/>
            <person name="Tomimura Y."/>
            <person name="Tsolas J.M."/>
            <person name="Valente V.L."/>
            <person name="Venter E."/>
            <person name="Venter J.C."/>
            <person name="Vicario S."/>
            <person name="Vieira F.G."/>
            <person name="Vilella A.J."/>
            <person name="Villasante A."/>
            <person name="Walenz B."/>
            <person name="Wang J."/>
            <person name="Wasserman M."/>
            <person name="Watts T."/>
            <person name="Wilson D."/>
            <person name="Wilson R.K."/>
            <person name="Wing R.A."/>
            <person name="Wolfner M.F."/>
            <person name="Wong A."/>
            <person name="Wong G.K."/>
            <person name="Wu C.I."/>
            <person name="Wu G."/>
            <person name="Yamamoto D."/>
            <person name="Yang H.P."/>
            <person name="Yang S.P."/>
            <person name="Yorke J.A."/>
            <person name="Yoshida K."/>
            <person name="Zdobnov E."/>
            <person name="Zhang P."/>
            <person name="Zhang Y."/>
            <person name="Zimin A.V."/>
            <person name="Baldwin J."/>
            <person name="Abdouelleil A."/>
            <person name="Abdulkadir J."/>
            <person name="Abebe A."/>
            <person name="Abera B."/>
            <person name="Abreu J."/>
            <person name="Acer S.C."/>
            <person name="Aftuck L."/>
            <person name="Alexander A."/>
            <person name="An P."/>
            <person name="Anderson E."/>
            <person name="Anderson S."/>
            <person name="Arachi H."/>
            <person name="Azer M."/>
            <person name="Bachantsang P."/>
            <person name="Barry A."/>
            <person name="Bayul T."/>
            <person name="Berlin A."/>
            <person name="Bessette D."/>
            <person name="Bloom T."/>
            <person name="Blye J."/>
            <person name="Boguslavskiy L."/>
            <person name="Bonnet C."/>
            <person name="Boukhgalter B."/>
            <person name="Bourzgui I."/>
            <person name="Brown A."/>
            <person name="Cahill P."/>
            <person name="Channer S."/>
            <person name="Cheshatsang Y."/>
            <person name="Chuda L."/>
            <person name="Citroen M."/>
            <person name="Collymore A."/>
            <person name="Cooke P."/>
            <person name="Costello M."/>
            <person name="D'Aco K."/>
            <person name="Daza R."/>
            <person name="De Haan G."/>
            <person name="DeGray S."/>
            <person name="DeMaso C."/>
            <person name="Dhargay N."/>
            <person name="Dooley K."/>
            <person name="Dooley E."/>
            <person name="Doricent M."/>
            <person name="Dorje P."/>
            <person name="Dorjee K."/>
            <person name="Dupes A."/>
            <person name="Elong R."/>
            <person name="Falk J."/>
            <person name="Farina A."/>
            <person name="Faro S."/>
            <person name="Ferguson D."/>
            <person name="Fisher S."/>
            <person name="Foley C.D."/>
            <person name="Franke A."/>
            <person name="Friedrich D."/>
            <person name="Gadbois L."/>
            <person name="Gearin G."/>
            <person name="Gearin C.R."/>
            <person name="Giannoukos G."/>
            <person name="Goode T."/>
            <person name="Graham J."/>
            <person name="Grandbois E."/>
            <person name="Grewal S."/>
            <person name="Gyaltsen K."/>
            <person name="Hafez N."/>
            <person name="Hagos B."/>
            <person name="Hall J."/>
            <person name="Henson C."/>
            <person name="Hollinger A."/>
            <person name="Honan T."/>
            <person name="Huard M.D."/>
            <person name="Hughes L."/>
            <person name="Hurhula B."/>
            <person name="Husby M.E."/>
            <person name="Kamat A."/>
            <person name="Kanga B."/>
            <person name="Kashin S."/>
            <person name="Khazanovich D."/>
            <person name="Kisner P."/>
            <person name="Lance K."/>
            <person name="Lara M."/>
            <person name="Lee W."/>
            <person name="Lennon N."/>
            <person name="Letendre F."/>
            <person name="LeVine R."/>
            <person name="Lipovsky A."/>
            <person name="Liu X."/>
            <person name="Liu J."/>
            <person name="Liu S."/>
            <person name="Lokyitsang T."/>
            <person name="Lokyitsang Y."/>
            <person name="Lubonja R."/>
            <person name="Lui A."/>
            <person name="MacDonald P."/>
            <person name="Magnisalis V."/>
            <person name="Maru K."/>
            <person name="Matthews C."/>
            <person name="McCusker W."/>
            <person name="McDonough S."/>
            <person name="Mehta T."/>
            <person name="Meldrim J."/>
            <person name="Meneus L."/>
            <person name="Mihai O."/>
            <person name="Mihalev A."/>
            <person name="Mihova T."/>
            <person name="Mittelman R."/>
            <person name="Mlenga V."/>
            <person name="Montmayeur A."/>
            <person name="Mulrain L."/>
            <person name="Navidi A."/>
            <person name="Naylor J."/>
            <person name="Negash T."/>
            <person name="Nguyen T."/>
            <person name="Nguyen N."/>
            <person name="Nicol R."/>
            <person name="Norbu C."/>
            <person name="Norbu N."/>
            <person name="Novod N."/>
            <person name="O'Neill B."/>
            <person name="Osman S."/>
            <person name="Markiewicz E."/>
            <person name="Oyono O.L."/>
            <person name="Patti C."/>
            <person name="Phunkhang P."/>
            <person name="Pierre F."/>
            <person name="Priest M."/>
            <person name="Raghuraman S."/>
            <person name="Rege F."/>
            <person name="Reyes R."/>
            <person name="Rise C."/>
            <person name="Rogov P."/>
            <person name="Ross K."/>
            <person name="Ryan E."/>
            <person name="Settipalli S."/>
            <person name="Shea T."/>
            <person name="Sherpa N."/>
            <person name="Shi L."/>
            <person name="Shih D."/>
            <person name="Sparrow T."/>
            <person name="Spaulding J."/>
            <person name="Stalker J."/>
            <person name="Stange-Thomann N."/>
            <person name="Stavropoulos S."/>
            <person name="Stone C."/>
            <person name="Strader C."/>
            <person name="Tesfaye S."/>
            <person name="Thomson T."/>
            <person name="Thoulutsang Y."/>
            <person name="Thoulutsang D."/>
            <person name="Topham K."/>
            <person name="Topping I."/>
            <person name="Tsamla T."/>
            <person name="Vassiliev H."/>
            <person name="Vo A."/>
            <person name="Wangchuk T."/>
            <person name="Wangdi T."/>
            <person name="Weiand M."/>
            <person name="Wilkinson J."/>
            <person name="Wilson A."/>
            <person name="Yadav S."/>
            <person name="Young G."/>
            <person name="Yu Q."/>
            <person name="Zembek L."/>
            <person name="Zhong D."/>
            <person name="Zimmer A."/>
            <person name="Zwirko Z."/>
            <person name="Jaffe D.B."/>
            <person name="Alvarez P."/>
            <person name="Brockman W."/>
            <person name="Butler J."/>
            <person name="Chin C."/>
            <person name="Gnerre S."/>
            <person name="Grabherr M."/>
            <person name="Kleber M."/>
            <person name="Mauceli E."/>
            <person name="MacCallum I."/>
        </authorList>
    </citation>
    <scope>NUCLEOTIDE SEQUENCE [LARGE SCALE GENOMIC DNA]</scope>
    <source>
        <strain evidence="4">Tucson 15010-1051.87</strain>
    </source>
</reference>
<dbReference type="InterPro" id="IPR018490">
    <property type="entry name" value="cNMP-bd_dom_sf"/>
</dbReference>
<dbReference type="eggNOG" id="ENOG502SF8A">
    <property type="taxonomic scope" value="Eukaryota"/>
</dbReference>
<dbReference type="PANTHER" id="PTHR23011:SF41">
    <property type="entry name" value="CYCLIC NUCLEOTIDE-BINDING DOMAIN-CONTAINING PROTEIN"/>
    <property type="match status" value="1"/>
</dbReference>
<name>B4MGB3_DROVI</name>
<dbReference type="SMART" id="SM00100">
    <property type="entry name" value="cNMP"/>
    <property type="match status" value="1"/>
</dbReference>
<dbReference type="AlphaFoldDB" id="B4MGB3"/>
<dbReference type="OrthoDB" id="166212at2759"/>
<dbReference type="PROSITE" id="PS50042">
    <property type="entry name" value="CNMP_BINDING_3"/>
    <property type="match status" value="1"/>
</dbReference>
<protein>
    <submittedName>
        <fullName evidence="3">Uncharacterized protein, isoform B</fullName>
    </submittedName>
</protein>
<evidence type="ECO:0000259" key="2">
    <source>
        <dbReference type="PROSITE" id="PS50042"/>
    </source>
</evidence>
<dbReference type="KEGG" id="dvi:6636688"/>
<evidence type="ECO:0000256" key="1">
    <source>
        <dbReference type="SAM" id="MobiDB-lite"/>
    </source>
</evidence>
<evidence type="ECO:0000313" key="3">
    <source>
        <dbReference type="EMBL" id="EDW57436.2"/>
    </source>
</evidence>
<evidence type="ECO:0000313" key="4">
    <source>
        <dbReference type="Proteomes" id="UP000008792"/>
    </source>
</evidence>
<dbReference type="InParanoid" id="B4MGB3"/>
<dbReference type="PANTHER" id="PTHR23011">
    <property type="entry name" value="CYCLIC NUCLEOTIDE-BINDING DOMAIN CONTAINING PROTEIN"/>
    <property type="match status" value="1"/>
</dbReference>
<dbReference type="Proteomes" id="UP000008792">
    <property type="component" value="Unassembled WGS sequence"/>
</dbReference>
<sequence>MAKRMRDTDEKFQRKKNMRLRFKKLVRAVMLNQQWLDEPEEQGIVMNAKKNVAFLIRQKRKTGLLTVAEKALLRTPHAFRTIEERKKLCLIISGLSCFSNIPPKLRARLIPVLRFATIGGDRVLIRQGDQPIYVYFMISGEVEMKKSIYDKNTRKITLVSEAIMGAGDMIGEVELLEDCTRINTYVALSPCEVLSITDDDFRNILGPYLIKQWHEKKIALRSLNYFDFLTDEQIVRACNYCQLAQYDPLQSIYSEDRGAVSCVHFILSGECVILQCLKMLQVVKADGTRTFELISVKETGQNLFENPSKSMRALSTSFIDYGSTKDKMLSDSVFNINDLLASSSEFEDEEALQQKKAKRKMGLREIEAACGFLRNDIAVTVKKMKLKSIVKRRTTMAPRRLTSYYPRPYVEEGESIDEDTSFNYIEEDYVVEEEGTDSELESMSIRSMKISRASFSRRGTDASRRSTVSKPLPIMKQSPKTSRVAVRIETEDSVGVASDSEDYSSSASSHVFEMEKNSQIIPTETRFIDVGSLTYGGIFGLGEKMAHRVIMARTVVQCLLLPRYWLFEEEQNPGHIWKRRRFYLEGSIPSREELFKDFIKTRRWENFKRDYVQSTLNPNSVNSTQPEDIPIICRIVETRDDI</sequence>
<feature type="domain" description="Cyclic nucleotide-binding" evidence="2">
    <location>
        <begin position="97"/>
        <end position="207"/>
    </location>
</feature>